<gene>
    <name evidence="4 5" type="primary">LOC111106518</name>
</gene>
<dbReference type="Proteomes" id="UP000694844">
    <property type="component" value="Chromosome 8"/>
</dbReference>
<sequence length="249" mass="28207">MCTRVMDVRILTLTTLCLGISYAAPMAMQNIKITLNNSGLVWQDMDSMPLYEGYQNKIWGCGRGWSLRPWKQFTLFAEGQVAKGNCGTEFIVTRSERCEDKICVDPQELHIGTDGTSIMFENEKKDVTKTLTRTDQTMAKTCFPGNKLMFKVTTGQSSSIDLKFQFLVYPNCPGIPKDVIMESDKDSQDFSRAEELEAAMTKNLILGIVTAGCICVVFIIILIIVYCYFRGNPDITRHRYTEETKPLRK</sequence>
<keyword evidence="1" id="KW-1133">Transmembrane helix</keyword>
<accession>A0A8B8B0K5</accession>
<keyword evidence="2" id="KW-0732">Signal</keyword>
<evidence type="ECO:0000256" key="2">
    <source>
        <dbReference type="SAM" id="SignalP"/>
    </source>
</evidence>
<dbReference type="GeneID" id="111106518"/>
<keyword evidence="1" id="KW-0812">Transmembrane</keyword>
<evidence type="ECO:0000313" key="4">
    <source>
        <dbReference type="RefSeq" id="XP_022296944.1"/>
    </source>
</evidence>
<keyword evidence="3" id="KW-1185">Reference proteome</keyword>
<name>A0A8B8B0K5_CRAVI</name>
<dbReference type="RefSeq" id="XP_022296945.1">
    <property type="nucleotide sequence ID" value="XM_022441237.1"/>
</dbReference>
<feature type="transmembrane region" description="Helical" evidence="1">
    <location>
        <begin position="204"/>
        <end position="229"/>
    </location>
</feature>
<evidence type="ECO:0000313" key="3">
    <source>
        <dbReference type="Proteomes" id="UP000694844"/>
    </source>
</evidence>
<reference evidence="4 5" key="1">
    <citation type="submission" date="2025-04" db="UniProtKB">
        <authorList>
            <consortium name="RefSeq"/>
        </authorList>
    </citation>
    <scope>IDENTIFICATION</scope>
    <source>
        <tissue evidence="4 5">Whole sample</tissue>
    </source>
</reference>
<feature type="signal peptide" evidence="2">
    <location>
        <begin position="1"/>
        <end position="23"/>
    </location>
</feature>
<protein>
    <submittedName>
        <fullName evidence="4 5">Uncharacterized protein LOC111106518</fullName>
    </submittedName>
</protein>
<evidence type="ECO:0000313" key="5">
    <source>
        <dbReference type="RefSeq" id="XP_022296945.1"/>
    </source>
</evidence>
<proteinExistence type="predicted"/>
<dbReference type="AlphaFoldDB" id="A0A8B8B0K5"/>
<feature type="chain" id="PRO_5044665947" evidence="2">
    <location>
        <begin position="24"/>
        <end position="249"/>
    </location>
</feature>
<dbReference type="RefSeq" id="XP_022296944.1">
    <property type="nucleotide sequence ID" value="XM_022441236.1"/>
</dbReference>
<evidence type="ECO:0000256" key="1">
    <source>
        <dbReference type="SAM" id="Phobius"/>
    </source>
</evidence>
<dbReference type="KEGG" id="cvn:111106518"/>
<dbReference type="OrthoDB" id="6143407at2759"/>
<organism evidence="3 5">
    <name type="scientific">Crassostrea virginica</name>
    <name type="common">Eastern oyster</name>
    <dbReference type="NCBI Taxonomy" id="6565"/>
    <lineage>
        <taxon>Eukaryota</taxon>
        <taxon>Metazoa</taxon>
        <taxon>Spiralia</taxon>
        <taxon>Lophotrochozoa</taxon>
        <taxon>Mollusca</taxon>
        <taxon>Bivalvia</taxon>
        <taxon>Autobranchia</taxon>
        <taxon>Pteriomorphia</taxon>
        <taxon>Ostreida</taxon>
        <taxon>Ostreoidea</taxon>
        <taxon>Ostreidae</taxon>
        <taxon>Crassostrea</taxon>
    </lineage>
</organism>
<keyword evidence="1" id="KW-0472">Membrane</keyword>